<dbReference type="AlphaFoldDB" id="A0A382ZAY7"/>
<protein>
    <submittedName>
        <fullName evidence="2">Uncharacterized protein</fullName>
    </submittedName>
</protein>
<gene>
    <name evidence="2" type="ORF">METZ01_LOCUS444712</name>
</gene>
<feature type="region of interest" description="Disordered" evidence="1">
    <location>
        <begin position="1"/>
        <end position="33"/>
    </location>
</feature>
<evidence type="ECO:0000256" key="1">
    <source>
        <dbReference type="SAM" id="MobiDB-lite"/>
    </source>
</evidence>
<accession>A0A382ZAY7</accession>
<proteinExistence type="predicted"/>
<name>A0A382ZAY7_9ZZZZ</name>
<dbReference type="EMBL" id="UINC01181916">
    <property type="protein sequence ID" value="SVD91858.1"/>
    <property type="molecule type" value="Genomic_DNA"/>
</dbReference>
<sequence>VVHHVLPVLDSDHSQSQDAQNEEVPHQPSCGGSERLDYRVLYAA</sequence>
<evidence type="ECO:0000313" key="2">
    <source>
        <dbReference type="EMBL" id="SVD91858.1"/>
    </source>
</evidence>
<feature type="non-terminal residue" evidence="2">
    <location>
        <position position="1"/>
    </location>
</feature>
<reference evidence="2" key="1">
    <citation type="submission" date="2018-05" db="EMBL/GenBank/DDBJ databases">
        <authorList>
            <person name="Lanie J.A."/>
            <person name="Ng W.-L."/>
            <person name="Kazmierczak K.M."/>
            <person name="Andrzejewski T.M."/>
            <person name="Davidsen T.M."/>
            <person name="Wayne K.J."/>
            <person name="Tettelin H."/>
            <person name="Glass J.I."/>
            <person name="Rusch D."/>
            <person name="Podicherti R."/>
            <person name="Tsui H.-C.T."/>
            <person name="Winkler M.E."/>
        </authorList>
    </citation>
    <scope>NUCLEOTIDE SEQUENCE</scope>
</reference>
<organism evidence="2">
    <name type="scientific">marine metagenome</name>
    <dbReference type="NCBI Taxonomy" id="408172"/>
    <lineage>
        <taxon>unclassified sequences</taxon>
        <taxon>metagenomes</taxon>
        <taxon>ecological metagenomes</taxon>
    </lineage>
</organism>